<reference evidence="1 2" key="1">
    <citation type="submission" date="2015-04" db="EMBL/GenBank/DDBJ databases">
        <authorList>
            <person name="Syromyatnikov M.Y."/>
            <person name="Popov V.N."/>
        </authorList>
    </citation>
    <scope>NUCLEOTIDE SEQUENCE [LARGE SCALE GENOMIC DNA]</scope>
</reference>
<name>A0A1J1I4X7_9DIPT</name>
<organism evidence="1 2">
    <name type="scientific">Clunio marinus</name>
    <dbReference type="NCBI Taxonomy" id="568069"/>
    <lineage>
        <taxon>Eukaryota</taxon>
        <taxon>Metazoa</taxon>
        <taxon>Ecdysozoa</taxon>
        <taxon>Arthropoda</taxon>
        <taxon>Hexapoda</taxon>
        <taxon>Insecta</taxon>
        <taxon>Pterygota</taxon>
        <taxon>Neoptera</taxon>
        <taxon>Endopterygota</taxon>
        <taxon>Diptera</taxon>
        <taxon>Nematocera</taxon>
        <taxon>Chironomoidea</taxon>
        <taxon>Chironomidae</taxon>
        <taxon>Clunio</taxon>
    </lineage>
</organism>
<dbReference type="EMBL" id="CVRI01000041">
    <property type="protein sequence ID" value="CRK95344.1"/>
    <property type="molecule type" value="Genomic_DNA"/>
</dbReference>
<accession>A0A1J1I4X7</accession>
<protein>
    <submittedName>
        <fullName evidence="1">CLUMA_CG008856, isoform A</fullName>
    </submittedName>
</protein>
<gene>
    <name evidence="1" type="ORF">CLUMA_CG008856</name>
</gene>
<dbReference type="Proteomes" id="UP000183832">
    <property type="component" value="Unassembled WGS sequence"/>
</dbReference>
<keyword evidence="2" id="KW-1185">Reference proteome</keyword>
<evidence type="ECO:0000313" key="2">
    <source>
        <dbReference type="Proteomes" id="UP000183832"/>
    </source>
</evidence>
<proteinExistence type="predicted"/>
<sequence>MIPTHQTRIFVSSLLLIPSDFMAFHYIESKIIWHEIKRIFEGIRRRLAFKQQQQQRRAESGEFKNENEKMFMKFTWKCFALRLIAFLATIERLNFYGLSRIDRFTSR</sequence>
<dbReference type="AlphaFoldDB" id="A0A1J1I4X7"/>
<evidence type="ECO:0000313" key="1">
    <source>
        <dbReference type="EMBL" id="CRK95344.1"/>
    </source>
</evidence>